<dbReference type="Pfam" id="PF24824">
    <property type="entry name" value="PH_SPT16"/>
    <property type="match status" value="1"/>
</dbReference>
<evidence type="ECO:0000256" key="2">
    <source>
        <dbReference type="ARBA" id="ARBA00022454"/>
    </source>
</evidence>
<comment type="similarity">
    <text evidence="1 10">Belongs to the peptidase M24 family. SPT16 subfamily.</text>
</comment>
<dbReference type="Pfam" id="PF08644">
    <property type="entry name" value="SPT16"/>
    <property type="match status" value="1"/>
</dbReference>
<feature type="compositionally biased region" description="Basic and acidic residues" evidence="11">
    <location>
        <begin position="541"/>
        <end position="556"/>
    </location>
</feature>
<dbReference type="FunFam" id="3.90.230.10:FF:000005">
    <property type="entry name" value="FACT complex subunit spt16"/>
    <property type="match status" value="1"/>
</dbReference>
<reference evidence="16" key="1">
    <citation type="submission" date="2016-11" db="UniProtKB">
        <authorList>
            <consortium name="WormBaseParasite"/>
        </authorList>
    </citation>
    <scope>IDENTIFICATION</scope>
</reference>
<dbReference type="InterPro" id="IPR036005">
    <property type="entry name" value="Creatinase/aminopeptidase-like"/>
</dbReference>
<feature type="compositionally biased region" description="Acidic residues" evidence="11">
    <location>
        <begin position="1005"/>
        <end position="1054"/>
    </location>
</feature>
<feature type="domain" description="FACT complex subunit SPT16 N-terminal lobe" evidence="12">
    <location>
        <begin position="86"/>
        <end position="242"/>
    </location>
</feature>
<dbReference type="GO" id="GO:0006368">
    <property type="term" value="P:transcription elongation by RNA polymerase II"/>
    <property type="evidence" value="ECO:0007669"/>
    <property type="project" value="TreeGrafter"/>
</dbReference>
<dbReference type="SMART" id="SM01287">
    <property type="entry name" value="Rtt106"/>
    <property type="match status" value="1"/>
</dbReference>
<dbReference type="InterPro" id="IPR048969">
    <property type="entry name" value="FACT_SPT16_C"/>
</dbReference>
<evidence type="ECO:0000256" key="5">
    <source>
        <dbReference type="ARBA" id="ARBA00023015"/>
    </source>
</evidence>
<dbReference type="GO" id="GO:0031491">
    <property type="term" value="F:nucleosome binding"/>
    <property type="evidence" value="ECO:0007669"/>
    <property type="project" value="TreeGrafter"/>
</dbReference>
<evidence type="ECO:0000256" key="9">
    <source>
        <dbReference type="ARBA" id="ARBA00023242"/>
    </source>
</evidence>
<organism evidence="15 16">
    <name type="scientific">Steinernema glaseri</name>
    <dbReference type="NCBI Taxonomy" id="37863"/>
    <lineage>
        <taxon>Eukaryota</taxon>
        <taxon>Metazoa</taxon>
        <taxon>Ecdysozoa</taxon>
        <taxon>Nematoda</taxon>
        <taxon>Chromadorea</taxon>
        <taxon>Rhabditida</taxon>
        <taxon>Tylenchina</taxon>
        <taxon>Panagrolaimomorpha</taxon>
        <taxon>Strongyloidoidea</taxon>
        <taxon>Steinernematidae</taxon>
        <taxon>Steinernema</taxon>
    </lineage>
</organism>
<dbReference type="Gene3D" id="2.30.29.30">
    <property type="entry name" value="Pleckstrin-homology domain (PH domain)/Phosphotyrosine-binding domain (PTB)"/>
    <property type="match status" value="1"/>
</dbReference>
<evidence type="ECO:0000313" key="15">
    <source>
        <dbReference type="Proteomes" id="UP000095287"/>
    </source>
</evidence>
<evidence type="ECO:0000256" key="8">
    <source>
        <dbReference type="ARBA" id="ARBA00023204"/>
    </source>
</evidence>
<dbReference type="InterPro" id="IPR040258">
    <property type="entry name" value="Spt16"/>
</dbReference>
<dbReference type="Gene3D" id="3.40.350.10">
    <property type="entry name" value="Creatinase/prolidase N-terminal domain"/>
    <property type="match status" value="1"/>
</dbReference>
<dbReference type="FunFam" id="2.30.29.150:FF:000003">
    <property type="entry name" value="FACT complex subunit SPT16"/>
    <property type="match status" value="1"/>
</dbReference>
<feature type="region of interest" description="Disordered" evidence="11">
    <location>
        <begin position="506"/>
        <end position="556"/>
    </location>
</feature>
<dbReference type="InterPro" id="IPR013953">
    <property type="entry name" value="FACT_SPT16_M"/>
</dbReference>
<dbReference type="Pfam" id="PF08512">
    <property type="entry name" value="Rttp106-like_middle"/>
    <property type="match status" value="1"/>
</dbReference>
<dbReference type="Pfam" id="PF14826">
    <property type="entry name" value="FACT-Spt16_Nlob"/>
    <property type="match status" value="1"/>
</dbReference>
<keyword evidence="2 10" id="KW-0158">Chromosome</keyword>
<keyword evidence="3 10" id="KW-0235">DNA replication</keyword>
<evidence type="ECO:0000256" key="7">
    <source>
        <dbReference type="ARBA" id="ARBA00023163"/>
    </source>
</evidence>
<dbReference type="GO" id="GO:0006281">
    <property type="term" value="P:DNA repair"/>
    <property type="evidence" value="ECO:0007669"/>
    <property type="project" value="UniProtKB-UniRule"/>
</dbReference>
<dbReference type="InterPro" id="IPR000994">
    <property type="entry name" value="Pept_M24"/>
</dbReference>
<keyword evidence="9 10" id="KW-0539">Nucleus</keyword>
<evidence type="ECO:0000256" key="10">
    <source>
        <dbReference type="RuleBase" id="RU367052"/>
    </source>
</evidence>
<dbReference type="SUPFAM" id="SSF55920">
    <property type="entry name" value="Creatinase/aminopeptidase"/>
    <property type="match status" value="1"/>
</dbReference>
<evidence type="ECO:0000259" key="14">
    <source>
        <dbReference type="SMART" id="SM01287"/>
    </source>
</evidence>
<keyword evidence="5 10" id="KW-0805">Transcription regulation</keyword>
<dbReference type="Gene3D" id="2.30.29.210">
    <property type="entry name" value="FACT complex subunit Spt16p/Cdc68p"/>
    <property type="match status" value="1"/>
</dbReference>
<dbReference type="PANTHER" id="PTHR13980:SF15">
    <property type="entry name" value="FACT COMPLEX SUBUNIT SPT16"/>
    <property type="match status" value="1"/>
</dbReference>
<protein>
    <recommendedName>
        <fullName evidence="10">FACT complex subunit</fullName>
    </recommendedName>
</protein>
<keyword evidence="6" id="KW-0175">Coiled coil</keyword>
<keyword evidence="15" id="KW-1185">Reference proteome</keyword>
<dbReference type="FunFam" id="2.30.29.210:FF:000001">
    <property type="entry name" value="FACT complex subunit spt16"/>
    <property type="match status" value="1"/>
</dbReference>
<dbReference type="SMART" id="SM01286">
    <property type="entry name" value="SPT16"/>
    <property type="match status" value="1"/>
</dbReference>
<dbReference type="AlphaFoldDB" id="A0A1I7YJM3"/>
<evidence type="ECO:0000259" key="13">
    <source>
        <dbReference type="SMART" id="SM01286"/>
    </source>
</evidence>
<dbReference type="InterPro" id="IPR011993">
    <property type="entry name" value="PH-like_dom_sf"/>
</dbReference>
<dbReference type="InterPro" id="IPR013719">
    <property type="entry name" value="RTT106/SPT16-like_middle_dom"/>
</dbReference>
<evidence type="ECO:0000256" key="1">
    <source>
        <dbReference type="ARBA" id="ARBA00010779"/>
    </source>
</evidence>
<evidence type="ECO:0000256" key="3">
    <source>
        <dbReference type="ARBA" id="ARBA00022705"/>
    </source>
</evidence>
<comment type="subunit">
    <text evidence="10">Component of the FACT complex.</text>
</comment>
<dbReference type="InterPro" id="IPR029149">
    <property type="entry name" value="Creatin/AminoP/Spt16_N"/>
</dbReference>
<feature type="compositionally biased region" description="Basic and acidic residues" evidence="11">
    <location>
        <begin position="506"/>
        <end position="529"/>
    </location>
</feature>
<dbReference type="SMART" id="SM01285">
    <property type="entry name" value="FACT-Spt16_Nlob"/>
    <property type="match status" value="1"/>
</dbReference>
<proteinExistence type="inferred from homology"/>
<comment type="function">
    <text evidence="10">Component of the FACT complex, a general chromatin factor that acts to reorganize nucleosomes. The FACT complex is involved in multiple processes that require DNA as a template such as mRNA elongation, DNA replication and DNA repair. During transcription elongation the FACT complex acts as a histone chaperone that both destabilizes and restores nucleosomal structure. It facilitates the passage of RNA polymerase II and transcription by promoting the dissociation of one histone H2A-H2B dimer from the nucleosome, then subsequently promotes the reestablishment of the nucleosome following the passage of RNA polymerase II.</text>
</comment>
<keyword evidence="7 10" id="KW-0804">Transcription</keyword>
<dbReference type="Pfam" id="PF21091">
    <property type="entry name" value="SPT16_C"/>
    <property type="match status" value="1"/>
</dbReference>
<sequence length="1113" mass="126997">MVTEKKYSNQPDSNQRPKDLRKHYSPPLYQLSYGWMQTRQAEHITRQAPLLGPSKICLVSSRKPVAALRIQRSFQFYRSKMSKTLINKDLFLARATKFYETWNELPDFSDVDCLYVLDNPNYSKSNTFQHLLFAYELADVLSVFTKKGIYFLGSNKKAQFFDPVASDEARGVLPPVKVLLRNKEDKDKANFETIINFLKENGIRKVGHFAKDKYDSEFAKEWERALKEADLADDKADMTGLMATVAAVKDAKGVETSRLSAKATVNIWNNFRREIVTIIDKEKKVKHSRLAENLENAIKKLHSNGPDLVDSCYTPIIQSGGHYNLKVSAESDDKLLYYYGGIVTCLGARYNSYCSNVARTILFNPSKELEETYEFLVSVHETLIKAMKPGVRVCDAYEETLKFVATKRKDLVDKLVKVNFGFATGVEFRESTMLINSKCQAIIKPDMIFVIYLGLQNIENSSAKEEQGKKAAILLSDTIRISAEGDNEVLTESAKIRVKSNVVRIKEDEPMPSGSREDNKENSSGERYGRGKRSVVIQDQTRNKTTNEDKRKEKQKELGAQLNAAAQERLAGKKGTVDSKSTKRSTISYKNIDKFPDASEVDKLRVFVDKKHDTVILPIFGIPVPFHISMIKNTSMSVEGDYTYLRINFAHPGSQIGKETQSFPNPLATYVKEMSYRSSNVKEPGEITATGENLHTAFRLVKEMQKRYKTAEAEEREREGAVKQDKLILSTAKGNPKLKDLSVRPNIIQKKIAGTVEAHVNGFRYTSLRGDKIDVLYNNIKHAFFQPCDSEMIILLHFNLKNPVLWGKKKYSDIQFYTEVGEITTDLGKYHHMQDRDDIQSEHMEREMRKKLNQAFQNFCDKVVRQTNDAFDFDSPFNELGFYGVPFRSSCQLKPTSTCLVNLTEWPPFVVTLDEVELVHFERVSFSLKNFDMVFIFKDYSRKTQMVQQIPMSSLDSVKEWLNSCDIKYTEGIQSLNWAKIMKTILDDPEDFFANGGWNFLGQDSDAEGEDEEESEESEYNESEEEESGSDEDEEESGEETDDSESEGSLDSDESEGKDWSDLEEEARKSDKAKERDEIGGRDRGAPHAHSHSHSHHRKRKHESGGPPSKKRR</sequence>
<dbReference type="FunFam" id="2.30.29.30:FF:000017">
    <property type="entry name" value="FACT complex subunit SPT16"/>
    <property type="match status" value="1"/>
</dbReference>
<feature type="region of interest" description="Disordered" evidence="11">
    <location>
        <begin position="996"/>
        <end position="1113"/>
    </location>
</feature>
<evidence type="ECO:0000256" key="6">
    <source>
        <dbReference type="ARBA" id="ARBA00023054"/>
    </source>
</evidence>
<feature type="compositionally biased region" description="Basic and acidic residues" evidence="11">
    <location>
        <begin position="1055"/>
        <end position="1086"/>
    </location>
</feature>
<dbReference type="Gene3D" id="3.90.230.10">
    <property type="entry name" value="Creatinase/methionine aminopeptidase superfamily"/>
    <property type="match status" value="1"/>
</dbReference>
<feature type="domain" description="FACT complex subunit SPT16 middle" evidence="13">
    <location>
        <begin position="606"/>
        <end position="765"/>
    </location>
</feature>
<dbReference type="InterPro" id="IPR029148">
    <property type="entry name" value="FACT-SPT16_Nlobe"/>
</dbReference>
<evidence type="ECO:0000256" key="4">
    <source>
        <dbReference type="ARBA" id="ARBA00022763"/>
    </source>
</evidence>
<dbReference type="GO" id="GO:0006260">
    <property type="term" value="P:DNA replication"/>
    <property type="evidence" value="ECO:0007669"/>
    <property type="project" value="UniProtKB-KW"/>
</dbReference>
<dbReference type="PANTHER" id="PTHR13980">
    <property type="entry name" value="CDC68 RELATED"/>
    <property type="match status" value="1"/>
</dbReference>
<evidence type="ECO:0000256" key="11">
    <source>
        <dbReference type="SAM" id="MobiDB-lite"/>
    </source>
</evidence>
<comment type="subcellular location">
    <subcellularLocation>
        <location evidence="10">Nucleus</location>
    </subcellularLocation>
    <subcellularLocation>
        <location evidence="10">Chromosome</location>
    </subcellularLocation>
</comment>
<dbReference type="Proteomes" id="UP000095287">
    <property type="component" value="Unplaced"/>
</dbReference>
<dbReference type="CDD" id="cd01091">
    <property type="entry name" value="CDC68-like"/>
    <property type="match status" value="1"/>
</dbReference>
<dbReference type="GO" id="GO:0032786">
    <property type="term" value="P:positive regulation of DNA-templated transcription, elongation"/>
    <property type="evidence" value="ECO:0007669"/>
    <property type="project" value="UniProtKB-ARBA"/>
</dbReference>
<accession>A0A1I7YJM3</accession>
<dbReference type="Gene3D" id="2.30.29.150">
    <property type="match status" value="1"/>
</dbReference>
<keyword evidence="4 10" id="KW-0227">DNA damage</keyword>
<dbReference type="Pfam" id="PF00557">
    <property type="entry name" value="Peptidase_M24"/>
    <property type="match status" value="1"/>
</dbReference>
<dbReference type="WBParaSite" id="L893_g17000.t1">
    <property type="protein sequence ID" value="L893_g17000.t1"/>
    <property type="gene ID" value="L893_g17000"/>
</dbReference>
<dbReference type="GO" id="GO:0035101">
    <property type="term" value="C:FACT complex"/>
    <property type="evidence" value="ECO:0007669"/>
    <property type="project" value="UniProtKB-UniRule"/>
</dbReference>
<evidence type="ECO:0000313" key="16">
    <source>
        <dbReference type="WBParaSite" id="L893_g17000.t1"/>
    </source>
</evidence>
<feature type="region of interest" description="Disordered" evidence="11">
    <location>
        <begin position="1"/>
        <end position="24"/>
    </location>
</feature>
<keyword evidence="8 10" id="KW-0234">DNA repair</keyword>
<feature type="domain" description="Histone chaperone RTT106/FACT complex subunit SPT16-like middle" evidence="14">
    <location>
        <begin position="882"/>
        <end position="972"/>
    </location>
</feature>
<name>A0A1I7YJM3_9BILA</name>
<evidence type="ECO:0000259" key="12">
    <source>
        <dbReference type="SMART" id="SM01285"/>
    </source>
</evidence>
<dbReference type="InterPro" id="IPR033825">
    <property type="entry name" value="Spt16_M24"/>
</dbReference>
<dbReference type="InterPro" id="IPR056595">
    <property type="entry name" value="Fact-SPT16_PH"/>
</dbReference>
<feature type="compositionally biased region" description="Basic residues" evidence="11">
    <location>
        <begin position="1087"/>
        <end position="1102"/>
    </location>
</feature>